<dbReference type="InterPro" id="IPR029058">
    <property type="entry name" value="AB_hydrolase_fold"/>
</dbReference>
<dbReference type="PANTHER" id="PTHR47832">
    <property type="entry name" value="DNA PHOTOLYASE"/>
    <property type="match status" value="1"/>
</dbReference>
<dbReference type="GO" id="GO:0016787">
    <property type="term" value="F:hydrolase activity"/>
    <property type="evidence" value="ECO:0007669"/>
    <property type="project" value="UniProtKB-ARBA"/>
</dbReference>
<evidence type="ECO:0000313" key="4">
    <source>
        <dbReference type="Proteomes" id="UP001237642"/>
    </source>
</evidence>
<dbReference type="Gene3D" id="3.40.50.620">
    <property type="entry name" value="HUPs"/>
    <property type="match status" value="1"/>
</dbReference>
<dbReference type="AlphaFoldDB" id="A0AAD8MBF6"/>
<evidence type="ECO:0000313" key="3">
    <source>
        <dbReference type="EMBL" id="KAK1366662.1"/>
    </source>
</evidence>
<evidence type="ECO:0000259" key="2">
    <source>
        <dbReference type="PROSITE" id="PS51645"/>
    </source>
</evidence>
<dbReference type="InterPro" id="IPR036155">
    <property type="entry name" value="Crypto/Photolyase_N_sf"/>
</dbReference>
<evidence type="ECO:0000256" key="1">
    <source>
        <dbReference type="SAM" id="MobiDB-lite"/>
    </source>
</evidence>
<dbReference type="PROSITE" id="PS51645">
    <property type="entry name" value="PHR_CRY_ALPHA_BETA"/>
    <property type="match status" value="1"/>
</dbReference>
<dbReference type="SUPFAM" id="SSF53474">
    <property type="entry name" value="alpha/beta-Hydrolases"/>
    <property type="match status" value="1"/>
</dbReference>
<dbReference type="Pfam" id="PF00875">
    <property type="entry name" value="DNA_photolyase"/>
    <property type="match status" value="1"/>
</dbReference>
<name>A0AAD8MBF6_9APIA</name>
<dbReference type="PANTHER" id="PTHR47832:SF1">
    <property type="entry name" value="DNA PHOTOLYASE"/>
    <property type="match status" value="1"/>
</dbReference>
<reference evidence="3" key="1">
    <citation type="submission" date="2023-02" db="EMBL/GenBank/DDBJ databases">
        <title>Genome of toxic invasive species Heracleum sosnowskyi carries increased number of genes despite the absence of recent whole-genome duplications.</title>
        <authorList>
            <person name="Schelkunov M."/>
            <person name="Shtratnikova V."/>
            <person name="Makarenko M."/>
            <person name="Klepikova A."/>
            <person name="Omelchenko D."/>
            <person name="Novikova G."/>
            <person name="Obukhova E."/>
            <person name="Bogdanov V."/>
            <person name="Penin A."/>
            <person name="Logacheva M."/>
        </authorList>
    </citation>
    <scope>NUCLEOTIDE SEQUENCE</scope>
    <source>
        <strain evidence="3">Hsosn_3</strain>
        <tissue evidence="3">Leaf</tissue>
    </source>
</reference>
<gene>
    <name evidence="3" type="ORF">POM88_042223</name>
</gene>
<dbReference type="SUPFAM" id="SSF52425">
    <property type="entry name" value="Cryptochrome/photolyase, N-terminal domain"/>
    <property type="match status" value="1"/>
</dbReference>
<organism evidence="3 4">
    <name type="scientific">Heracleum sosnowskyi</name>
    <dbReference type="NCBI Taxonomy" id="360622"/>
    <lineage>
        <taxon>Eukaryota</taxon>
        <taxon>Viridiplantae</taxon>
        <taxon>Streptophyta</taxon>
        <taxon>Embryophyta</taxon>
        <taxon>Tracheophyta</taxon>
        <taxon>Spermatophyta</taxon>
        <taxon>Magnoliopsida</taxon>
        <taxon>eudicotyledons</taxon>
        <taxon>Gunneridae</taxon>
        <taxon>Pentapetalae</taxon>
        <taxon>asterids</taxon>
        <taxon>campanulids</taxon>
        <taxon>Apiales</taxon>
        <taxon>Apiaceae</taxon>
        <taxon>Apioideae</taxon>
        <taxon>apioid superclade</taxon>
        <taxon>Tordylieae</taxon>
        <taxon>Tordyliinae</taxon>
        <taxon>Heracleum</taxon>
    </lineage>
</organism>
<reference evidence="3" key="2">
    <citation type="submission" date="2023-05" db="EMBL/GenBank/DDBJ databases">
        <authorList>
            <person name="Schelkunov M.I."/>
        </authorList>
    </citation>
    <scope>NUCLEOTIDE SEQUENCE</scope>
    <source>
        <strain evidence="3">Hsosn_3</strain>
        <tissue evidence="3">Leaf</tissue>
    </source>
</reference>
<feature type="region of interest" description="Disordered" evidence="1">
    <location>
        <begin position="269"/>
        <end position="294"/>
    </location>
</feature>
<dbReference type="InterPro" id="IPR014729">
    <property type="entry name" value="Rossmann-like_a/b/a_fold"/>
</dbReference>
<dbReference type="Gene3D" id="3.40.50.1820">
    <property type="entry name" value="alpha/beta hydrolase"/>
    <property type="match status" value="1"/>
</dbReference>
<dbReference type="InterPro" id="IPR000073">
    <property type="entry name" value="AB_hydrolase_1"/>
</dbReference>
<protein>
    <submittedName>
        <fullName evidence="3">Photolyase/cryptochrome alpha/beta domain-containing protein</fullName>
    </submittedName>
</protein>
<dbReference type="InterPro" id="IPR006050">
    <property type="entry name" value="DNA_photolyase_N"/>
</dbReference>
<dbReference type="Pfam" id="PF12697">
    <property type="entry name" value="Abhydrolase_6"/>
    <property type="match status" value="1"/>
</dbReference>
<feature type="domain" description="Photolyase/cryptochrome alpha/beta" evidence="2">
    <location>
        <begin position="51"/>
        <end position="175"/>
    </location>
</feature>
<sequence length="693" mass="77756">MTITFLSLSFNNHFLKTPPLLFSSCSAVRSSISVCCSVNYANTQVNVDNEGTAVLWYKQDLRIDDHPGLVSASSHRNLIALYVFDHRVLSRYSEEMFELLVFAVKDLKRSLRNQGSDLMIRIGSAENVIQELVKEVKATHIFAEEEVEYEWARLMETVKGNLAALSVEEGSPNFLTWSTPLYDIKNVGDLPVSHQDFKKLKLPVLSPLLPPKFPDVKMNLFWGTLPTVDDLESFRNEIVNKQKDEFMLIKKTSAEDMLRKPQVLPKNQIEGSLRKSYKQDNRKKPGNSVFVTQGSSVGGGTGDVLNALAAYLRYLEGTVRDDWQEVHEKLRTAETREGASFDALFGSALCLGISSRRRVYFETIKYEKERNAGFLSPFGYSAATVAAAVDSVCSKEWYWLMALRSRVINKGNHDIRFWRWNGYLIQYTVSGCKGPAILLVHGFGAFWEHYRDNIDSIASDNQVWAITLLGFGGSEKPNVVYSELMWAELVRDFIIEVVGEQVHLAGNSLGGYFVAIIAGLWPALVKSVILLNSAGFVIPGYSSAPSPKERRISGPARLGAKVLLLYLRTSIRSIVKKCYPNNPDRADDWLINEMITASYDPGVVRVLESIFSFDLSIPLNYLLEGMENRVLVIQGMNDPISDSKSFLAMLTEQCRGITTKEIDAGHCPHDERPEKVQGNWNRGTVAEETVGDL</sequence>
<accession>A0AAD8MBF6</accession>
<keyword evidence="4" id="KW-1185">Reference proteome</keyword>
<comment type="caution">
    <text evidence="3">The sequence shown here is derived from an EMBL/GenBank/DDBJ whole genome shotgun (WGS) entry which is preliminary data.</text>
</comment>
<dbReference type="Proteomes" id="UP001237642">
    <property type="component" value="Unassembled WGS sequence"/>
</dbReference>
<dbReference type="EMBL" id="JAUIZM010000009">
    <property type="protein sequence ID" value="KAK1366662.1"/>
    <property type="molecule type" value="Genomic_DNA"/>
</dbReference>
<proteinExistence type="predicted"/>